<feature type="region of interest" description="Disordered" evidence="2">
    <location>
        <begin position="116"/>
        <end position="137"/>
    </location>
</feature>
<comment type="similarity">
    <text evidence="1">Belongs to the phD/YefM antitoxin family.</text>
</comment>
<name>A0ABP7K5A2_9RHOB</name>
<proteinExistence type="inferred from homology"/>
<comment type="caution">
    <text evidence="3">The sequence shown here is derived from an EMBL/GenBank/DDBJ whole genome shotgun (WGS) entry which is preliminary data.</text>
</comment>
<organism evidence="3 4">
    <name type="scientific">Celeribacter arenosi</name>
    <dbReference type="NCBI Taxonomy" id="792649"/>
    <lineage>
        <taxon>Bacteria</taxon>
        <taxon>Pseudomonadati</taxon>
        <taxon>Pseudomonadota</taxon>
        <taxon>Alphaproteobacteria</taxon>
        <taxon>Rhodobacterales</taxon>
        <taxon>Roseobacteraceae</taxon>
        <taxon>Celeribacter</taxon>
    </lineage>
</organism>
<dbReference type="EMBL" id="BAABDF010000006">
    <property type="protein sequence ID" value="GAA3864724.1"/>
    <property type="molecule type" value="Genomic_DNA"/>
</dbReference>
<evidence type="ECO:0000313" key="3">
    <source>
        <dbReference type="EMBL" id="GAA3864724.1"/>
    </source>
</evidence>
<evidence type="ECO:0008006" key="5">
    <source>
        <dbReference type="Google" id="ProtNLM"/>
    </source>
</evidence>
<dbReference type="SUPFAM" id="SSF143120">
    <property type="entry name" value="YefM-like"/>
    <property type="match status" value="1"/>
</dbReference>
<keyword evidence="4" id="KW-1185">Reference proteome</keyword>
<sequence length="137" mass="15628">MQYLSVRTSRFRAEMTKLVDLVEKGEAQVVLSRYGRGRVALVSFDDLFRIWEAEADEEMGAKDPDLGGKRPGEVAPEMKAHYAEVAEVAAETRKLGLDGKWNRFWSWLRRFDEGGAERSETYEVEAPKEDLSGRVEL</sequence>
<evidence type="ECO:0000256" key="1">
    <source>
        <dbReference type="ARBA" id="ARBA00009981"/>
    </source>
</evidence>
<evidence type="ECO:0000256" key="2">
    <source>
        <dbReference type="SAM" id="MobiDB-lite"/>
    </source>
</evidence>
<dbReference type="RefSeq" id="WP_344845512.1">
    <property type="nucleotide sequence ID" value="NZ_BAABDF010000006.1"/>
</dbReference>
<dbReference type="Proteomes" id="UP001399917">
    <property type="component" value="Unassembled WGS sequence"/>
</dbReference>
<evidence type="ECO:0000313" key="4">
    <source>
        <dbReference type="Proteomes" id="UP001399917"/>
    </source>
</evidence>
<dbReference type="InterPro" id="IPR036165">
    <property type="entry name" value="YefM-like_sf"/>
</dbReference>
<gene>
    <name evidence="3" type="ORF">GCM10022404_13780</name>
</gene>
<reference evidence="4" key="1">
    <citation type="journal article" date="2019" name="Int. J. Syst. Evol. Microbiol.">
        <title>The Global Catalogue of Microorganisms (GCM) 10K type strain sequencing project: providing services to taxonomists for standard genome sequencing and annotation.</title>
        <authorList>
            <consortium name="The Broad Institute Genomics Platform"/>
            <consortium name="The Broad Institute Genome Sequencing Center for Infectious Disease"/>
            <person name="Wu L."/>
            <person name="Ma J."/>
        </authorList>
    </citation>
    <scope>NUCLEOTIDE SEQUENCE [LARGE SCALE GENOMIC DNA]</scope>
    <source>
        <strain evidence="4">JCM 17190</strain>
    </source>
</reference>
<accession>A0ABP7K5A2</accession>
<protein>
    <recommendedName>
        <fullName evidence="5">Antitoxin</fullName>
    </recommendedName>
</protein>